<reference evidence="3" key="1">
    <citation type="journal article" date="2015" name="Nature">
        <title>Complex archaea that bridge the gap between prokaryotes and eukaryotes.</title>
        <authorList>
            <person name="Spang A."/>
            <person name="Saw J.H."/>
            <person name="Jorgensen S.L."/>
            <person name="Zaremba-Niedzwiedzka K."/>
            <person name="Martijn J."/>
            <person name="Lind A.E."/>
            <person name="van Eijk R."/>
            <person name="Schleper C."/>
            <person name="Guy L."/>
            <person name="Ettema T.J."/>
        </authorList>
    </citation>
    <scope>NUCLEOTIDE SEQUENCE</scope>
</reference>
<organism evidence="3">
    <name type="scientific">marine sediment metagenome</name>
    <dbReference type="NCBI Taxonomy" id="412755"/>
    <lineage>
        <taxon>unclassified sequences</taxon>
        <taxon>metagenomes</taxon>
        <taxon>ecological metagenomes</taxon>
    </lineage>
</organism>
<dbReference type="InterPro" id="IPR044038">
    <property type="entry name" value="dATP/dGTP_diPOhydrolase_N"/>
</dbReference>
<evidence type="ECO:0000256" key="1">
    <source>
        <dbReference type="SAM" id="MobiDB-lite"/>
    </source>
</evidence>
<evidence type="ECO:0000259" key="2">
    <source>
        <dbReference type="Pfam" id="PF18909"/>
    </source>
</evidence>
<protein>
    <recommendedName>
        <fullName evidence="2">dATP/dGTP diphosphohydrolase N-terminal domain-containing protein</fullName>
    </recommendedName>
</protein>
<proteinExistence type="predicted"/>
<accession>A0A0F9MDG6</accession>
<dbReference type="EMBL" id="LAZR01005754">
    <property type="protein sequence ID" value="KKM97371.1"/>
    <property type="molecule type" value="Genomic_DNA"/>
</dbReference>
<gene>
    <name evidence="3" type="ORF">LCGC14_1168660</name>
</gene>
<feature type="compositionally biased region" description="Basic and acidic residues" evidence="1">
    <location>
        <begin position="27"/>
        <end position="44"/>
    </location>
</feature>
<feature type="compositionally biased region" description="Acidic residues" evidence="1">
    <location>
        <begin position="337"/>
        <end position="347"/>
    </location>
</feature>
<dbReference type="Pfam" id="PF18909">
    <property type="entry name" value="dGTP_diPhyd_N"/>
    <property type="match status" value="1"/>
</dbReference>
<feature type="domain" description="dATP/dGTP diphosphohydrolase N-terminal" evidence="2">
    <location>
        <begin position="130"/>
        <end position="225"/>
    </location>
</feature>
<sequence length="415" mass="45717">MNEASPMRGEEERPPLGADEAAVHAGIRAEDMHASEHDQVDHPTPRITTAISAEDRAKAMGADELPQEPTDDDRAAELHDAEMAERFGPEDPGPMPDDAKRYVAPDGTPGDPMPPNTKRYSSKTGTEGGQRADDKDKIRFDLIPPWPFFLLGQVYTIGANKYGDDNWKKGMSWMRMVGSMKRHLEAFIMGESMDPEDGQHHLASVAWGAFALMEYELFRPEFDDRPVNVLAIARALYEKAQENNPAATHPASHEFGGGDPDEPGSAIDLAAPELTYDEKETIDKARALLADKSAAAAEYLNAGIPEIDPQAPADEVEPPEDLAAELAERPNVMEQMAGDDDLTDDEKELLRRAEEVRAAEPPEVKLNRADRRRQAKEDRKKKPAPRVAPGTGPDQEGMSVGQTRFDEVRGRRRGA</sequence>
<comment type="caution">
    <text evidence="3">The sequence shown here is derived from an EMBL/GenBank/DDBJ whole genome shotgun (WGS) entry which is preliminary data.</text>
</comment>
<feature type="compositionally biased region" description="Basic and acidic residues" evidence="1">
    <location>
        <begin position="348"/>
        <end position="369"/>
    </location>
</feature>
<dbReference type="AlphaFoldDB" id="A0A0F9MDG6"/>
<feature type="region of interest" description="Disordered" evidence="1">
    <location>
        <begin position="243"/>
        <end position="267"/>
    </location>
</feature>
<feature type="region of interest" description="Disordered" evidence="1">
    <location>
        <begin position="330"/>
        <end position="415"/>
    </location>
</feature>
<feature type="compositionally biased region" description="Basic and acidic residues" evidence="1">
    <location>
        <begin position="72"/>
        <end position="89"/>
    </location>
</feature>
<evidence type="ECO:0000313" key="3">
    <source>
        <dbReference type="EMBL" id="KKM97371.1"/>
    </source>
</evidence>
<name>A0A0F9MDG6_9ZZZZ</name>
<feature type="region of interest" description="Disordered" evidence="1">
    <location>
        <begin position="1"/>
        <end position="134"/>
    </location>
</feature>